<dbReference type="EMBL" id="JAUEPL010000004">
    <property type="protein sequence ID" value="MDN3293402.1"/>
    <property type="molecule type" value="Genomic_DNA"/>
</dbReference>
<dbReference type="Proteomes" id="UP001174050">
    <property type="component" value="Unassembled WGS sequence"/>
</dbReference>
<organism evidence="1 2">
    <name type="scientific">Streptomyces ficellus</name>
    <dbReference type="NCBI Taxonomy" id="1977088"/>
    <lineage>
        <taxon>Bacteria</taxon>
        <taxon>Bacillati</taxon>
        <taxon>Actinomycetota</taxon>
        <taxon>Actinomycetes</taxon>
        <taxon>Kitasatosporales</taxon>
        <taxon>Streptomycetaceae</taxon>
        <taxon>Streptomyces</taxon>
    </lineage>
</organism>
<protein>
    <submittedName>
        <fullName evidence="1">Uncharacterized protein</fullName>
    </submittedName>
</protein>
<name>A0ABT7Z1M9_9ACTN</name>
<evidence type="ECO:0000313" key="1">
    <source>
        <dbReference type="EMBL" id="MDN3293402.1"/>
    </source>
</evidence>
<reference evidence="1" key="1">
    <citation type="submission" date="2023-06" db="EMBL/GenBank/DDBJ databases">
        <title>WGS-Sequencing of Streptomyces ficellus isolate 21 collected from sand in Gara Djebilet Iron Mine in Algeria.</title>
        <authorList>
            <person name="Zegers G.P."/>
            <person name="Gomez A."/>
            <person name="Gueddou A."/>
            <person name="Zahara A.F."/>
            <person name="Worth M."/>
            <person name="Sevigny J.L."/>
            <person name="Tisa L."/>
        </authorList>
    </citation>
    <scope>NUCLEOTIDE SEQUENCE</scope>
    <source>
        <strain evidence="1">AS11</strain>
    </source>
</reference>
<comment type="caution">
    <text evidence="1">The sequence shown here is derived from an EMBL/GenBank/DDBJ whole genome shotgun (WGS) entry which is preliminary data.</text>
</comment>
<proteinExistence type="predicted"/>
<dbReference type="RefSeq" id="WP_290110256.1">
    <property type="nucleotide sequence ID" value="NZ_JAUEPL010000004.1"/>
</dbReference>
<gene>
    <name evidence="1" type="ORF">QWM81_04980</name>
</gene>
<evidence type="ECO:0000313" key="2">
    <source>
        <dbReference type="Proteomes" id="UP001174050"/>
    </source>
</evidence>
<accession>A0ABT7Z1M9</accession>
<keyword evidence="2" id="KW-1185">Reference proteome</keyword>
<sequence length="53" mass="5465">MSGIAGNRLEGGSPAPLDVYQAAEQWALHAGTEPHQAIAVSAAPLFVQLPRLG</sequence>